<dbReference type="EMBL" id="POSP01000004">
    <property type="protein sequence ID" value="PND36524.1"/>
    <property type="molecule type" value="Genomic_DNA"/>
</dbReference>
<gene>
    <name evidence="2" type="ORF">C1O66_22885</name>
</gene>
<protein>
    <submittedName>
        <fullName evidence="2">TIGR01244 family phosphatase</fullName>
    </submittedName>
</protein>
<comment type="caution">
    <text evidence="2">The sequence shown here is derived from an EMBL/GenBank/DDBJ whole genome shotgun (WGS) entry which is preliminary data.</text>
</comment>
<dbReference type="SUPFAM" id="SSF52799">
    <property type="entry name" value="(Phosphotyrosine protein) phosphatases II"/>
    <property type="match status" value="1"/>
</dbReference>
<reference evidence="2 3" key="1">
    <citation type="submission" date="2018-01" db="EMBL/GenBank/DDBJ databases">
        <title>Draft genome sequence of Paucibacter aquatile CR182 isolated from freshwater of the Nakdong River.</title>
        <authorList>
            <person name="Choi A."/>
            <person name="Chung E.J."/>
        </authorList>
    </citation>
    <scope>NUCLEOTIDE SEQUENCE [LARGE SCALE GENOMIC DNA]</scope>
    <source>
        <strain evidence="2 3">CR182</strain>
    </source>
</reference>
<dbReference type="OrthoDB" id="9802771at2"/>
<organism evidence="2 3">
    <name type="scientific">Kinneretia aquatilis</name>
    <dbReference type="NCBI Taxonomy" id="2070761"/>
    <lineage>
        <taxon>Bacteria</taxon>
        <taxon>Pseudomonadati</taxon>
        <taxon>Pseudomonadota</taxon>
        <taxon>Betaproteobacteria</taxon>
        <taxon>Burkholderiales</taxon>
        <taxon>Sphaerotilaceae</taxon>
        <taxon>Roseateles</taxon>
    </lineage>
</organism>
<evidence type="ECO:0000259" key="1">
    <source>
        <dbReference type="Pfam" id="PF04273"/>
    </source>
</evidence>
<name>A0A2N8KSU0_9BURK</name>
<dbReference type="AlphaFoldDB" id="A0A2N8KSU0"/>
<evidence type="ECO:0000313" key="3">
    <source>
        <dbReference type="Proteomes" id="UP000235916"/>
    </source>
</evidence>
<sequence>MSLPAQTIAPDFCVSPQLQPEAMALAAQAGFRSVINNRPDFEGGPDQPTTAQMEAAARAAGLEYRHLPVSGSYQSPEDIVQFHQLLNSLPKPILAFCRSGARSTRLYTAASVL</sequence>
<dbReference type="Gene3D" id="3.90.190.10">
    <property type="entry name" value="Protein tyrosine phosphatase superfamily"/>
    <property type="match status" value="1"/>
</dbReference>
<dbReference type="Pfam" id="PF04273">
    <property type="entry name" value="BLH_phosphatase"/>
    <property type="match status" value="1"/>
</dbReference>
<accession>A0A2N8KSU0</accession>
<dbReference type="InterPro" id="IPR005939">
    <property type="entry name" value="BLH_phosphatase-like"/>
</dbReference>
<dbReference type="NCBIfam" id="TIGR01244">
    <property type="entry name" value="TIGR01244 family sulfur transferase"/>
    <property type="match status" value="1"/>
</dbReference>
<keyword evidence="3" id="KW-1185">Reference proteome</keyword>
<feature type="domain" description="Beta-lactamase hydrolase-like protein phosphatase-like" evidence="1">
    <location>
        <begin position="7"/>
        <end position="109"/>
    </location>
</feature>
<evidence type="ECO:0000313" key="2">
    <source>
        <dbReference type="EMBL" id="PND36524.1"/>
    </source>
</evidence>
<dbReference type="InterPro" id="IPR029021">
    <property type="entry name" value="Prot-tyrosine_phosphatase-like"/>
</dbReference>
<dbReference type="GO" id="GO:0016787">
    <property type="term" value="F:hydrolase activity"/>
    <property type="evidence" value="ECO:0007669"/>
    <property type="project" value="InterPro"/>
</dbReference>
<dbReference type="RefSeq" id="WP_102770297.1">
    <property type="nucleotide sequence ID" value="NZ_POSP01000004.1"/>
</dbReference>
<proteinExistence type="predicted"/>
<dbReference type="Proteomes" id="UP000235916">
    <property type="component" value="Unassembled WGS sequence"/>
</dbReference>